<dbReference type="Gene3D" id="3.30.2350.20">
    <property type="entry name" value="TruD, catalytic domain"/>
    <property type="match status" value="1"/>
</dbReference>
<dbReference type="GO" id="GO:0003723">
    <property type="term" value="F:RNA binding"/>
    <property type="evidence" value="ECO:0007669"/>
    <property type="project" value="InterPro"/>
</dbReference>
<proteinExistence type="inferred from homology"/>
<dbReference type="GO" id="GO:0001522">
    <property type="term" value="P:pseudouridine synthesis"/>
    <property type="evidence" value="ECO:0007669"/>
    <property type="project" value="InterPro"/>
</dbReference>
<name>H2C677_9CREN</name>
<accession>H2C677</accession>
<reference evidence="4 5" key="1">
    <citation type="submission" date="2012-01" db="EMBL/GenBank/DDBJ databases">
        <title>Improved High-Quality Draft sequence of Metallosphaera yellowstonensis MK1.</title>
        <authorList>
            <consortium name="US DOE Joint Genome Institute"/>
            <person name="Lucas S."/>
            <person name="Han J."/>
            <person name="Cheng J.-F."/>
            <person name="Goodwin L."/>
            <person name="Pitluck S."/>
            <person name="Peters L."/>
            <person name="Teshima H."/>
            <person name="Detter J.C."/>
            <person name="Han C."/>
            <person name="Tapia R."/>
            <person name="Land M."/>
            <person name="Hauser L."/>
            <person name="Kyrpides N."/>
            <person name="Kozubal M."/>
            <person name="Macur R.E."/>
            <person name="Jay Z."/>
            <person name="Inskeep W."/>
            <person name="Woyke T."/>
        </authorList>
    </citation>
    <scope>NUCLEOTIDE SEQUENCE [LARGE SCALE GENOMIC DNA]</scope>
    <source>
        <strain evidence="4 5">MK1</strain>
    </source>
</reference>
<feature type="domain" description="TRUD" evidence="3">
    <location>
        <begin position="157"/>
        <end position="362"/>
    </location>
</feature>
<gene>
    <name evidence="4" type="ORF">MetMK1DRAFT_00020540</name>
</gene>
<dbReference type="PROSITE" id="PS50984">
    <property type="entry name" value="TRUD"/>
    <property type="match status" value="1"/>
</dbReference>
<evidence type="ECO:0000256" key="2">
    <source>
        <dbReference type="ARBA" id="ARBA00023235"/>
    </source>
</evidence>
<keyword evidence="2" id="KW-0413">Isomerase</keyword>
<dbReference type="OrthoDB" id="1798at2157"/>
<dbReference type="EMBL" id="JH597768">
    <property type="protein sequence ID" value="EHP69304.1"/>
    <property type="molecule type" value="Genomic_DNA"/>
</dbReference>
<dbReference type="InterPro" id="IPR011760">
    <property type="entry name" value="PsdUridine_synth_TruD_insert"/>
</dbReference>
<comment type="similarity">
    <text evidence="1">Belongs to the pseudouridine synthase TruD family.</text>
</comment>
<dbReference type="Gene3D" id="1.10.1510.30">
    <property type="match status" value="1"/>
</dbReference>
<evidence type="ECO:0000313" key="5">
    <source>
        <dbReference type="Proteomes" id="UP000003980"/>
    </source>
</evidence>
<sequence>MYRAQNLLDVALGIEVRFHNWSPLDVNVPRPHGFRVIEEVDGKPCTEWRGDTSGKLAVYLLRKIGLDFFSMIRKLTSILGERPSHLGIKDANAVTSQLIYTRKKSLDEYQEDNFSLRFLGYTQGKLNHTGNMFEIDLIGANQEELRKRVETIVREGVLPAYIGYQRFGTRRPTTHVVGKMLVKGEWCNAVYFILGFPYIWENENIRRFRAHFMDEGNGPCHIPMQERRVLLELRKSGSCVRALKASLVPLKFFVESYQSYLFNRLLSKKLLEGSVNYGDKLTVTVRRERCDKDCRELFDEEGVETLSVPQLGLNLKDLTREAYMRVRGLSLRENTLVFSLDRGMYATILLSEILGGDARNYT</sequence>
<evidence type="ECO:0000259" key="3">
    <source>
        <dbReference type="PROSITE" id="PS50984"/>
    </source>
</evidence>
<dbReference type="STRING" id="671065.MetMK1DRAFT_00020540"/>
<dbReference type="Pfam" id="PF01142">
    <property type="entry name" value="TruD"/>
    <property type="match status" value="1"/>
</dbReference>
<keyword evidence="5" id="KW-1185">Reference proteome</keyword>
<dbReference type="HOGENOM" id="CLU_005281_4_1_2"/>
<dbReference type="PANTHER" id="PTHR13326">
    <property type="entry name" value="TRNA PSEUDOURIDINE SYNTHASE D"/>
    <property type="match status" value="1"/>
</dbReference>
<dbReference type="GO" id="GO:0009982">
    <property type="term" value="F:pseudouridine synthase activity"/>
    <property type="evidence" value="ECO:0007669"/>
    <property type="project" value="InterPro"/>
</dbReference>
<dbReference type="AlphaFoldDB" id="H2C677"/>
<dbReference type="PANTHER" id="PTHR13326:SF21">
    <property type="entry name" value="PSEUDOURIDYLATE SYNTHASE PUS7L"/>
    <property type="match status" value="1"/>
</dbReference>
<evidence type="ECO:0000313" key="4">
    <source>
        <dbReference type="EMBL" id="EHP69304.1"/>
    </source>
</evidence>
<dbReference type="InterPro" id="IPR001656">
    <property type="entry name" value="PsdUridine_synth_TruD"/>
</dbReference>
<dbReference type="eggNOG" id="arCOG04252">
    <property type="taxonomic scope" value="Archaea"/>
</dbReference>
<dbReference type="RefSeq" id="WP_009073221.1">
    <property type="nucleotide sequence ID" value="NZ_JH597768.1"/>
</dbReference>
<dbReference type="SUPFAM" id="SSF55120">
    <property type="entry name" value="Pseudouridine synthase"/>
    <property type="match status" value="1"/>
</dbReference>
<protein>
    <recommendedName>
        <fullName evidence="3">TRUD domain-containing protein</fullName>
    </recommendedName>
</protein>
<dbReference type="InterPro" id="IPR020103">
    <property type="entry name" value="PsdUridine_synth_cat_dom_sf"/>
</dbReference>
<dbReference type="Proteomes" id="UP000003980">
    <property type="component" value="Unassembled WGS sequence"/>
</dbReference>
<dbReference type="Gene3D" id="3.30.70.3160">
    <property type="match status" value="1"/>
</dbReference>
<evidence type="ECO:0000256" key="1">
    <source>
        <dbReference type="ARBA" id="ARBA00007953"/>
    </source>
</evidence>
<dbReference type="InterPro" id="IPR042214">
    <property type="entry name" value="TruD_catalytic"/>
</dbReference>
<organism evidence="4 5">
    <name type="scientific">Metallosphaera yellowstonensis MK1</name>
    <dbReference type="NCBI Taxonomy" id="671065"/>
    <lineage>
        <taxon>Archaea</taxon>
        <taxon>Thermoproteota</taxon>
        <taxon>Thermoprotei</taxon>
        <taxon>Sulfolobales</taxon>
        <taxon>Sulfolobaceae</taxon>
        <taxon>Metallosphaera</taxon>
    </lineage>
</organism>